<dbReference type="EMBL" id="BDGG01000001">
    <property type="protein sequence ID" value="GAU89939.1"/>
    <property type="molecule type" value="Genomic_DNA"/>
</dbReference>
<evidence type="ECO:0000313" key="6">
    <source>
        <dbReference type="Proteomes" id="UP000186922"/>
    </source>
</evidence>
<keyword evidence="6" id="KW-1185">Reference proteome</keyword>
<evidence type="ECO:0000256" key="4">
    <source>
        <dbReference type="SAM" id="SignalP"/>
    </source>
</evidence>
<comment type="function">
    <text evidence="3">Secreted heat soluble protein acting as a molecular shield in water-deficient condition. Tardigrade-specific intrinsically disordered proteins (TDPs) are essential for desiccation tolerance by forming non-crystalline amorphous solids upon desiccation, and this vitrified state mirrors their protective capabilities.</text>
</comment>
<keyword evidence="2" id="KW-0346">Stress response</keyword>
<evidence type="ECO:0000256" key="2">
    <source>
        <dbReference type="ARBA" id="ARBA00023016"/>
    </source>
</evidence>
<gene>
    <name evidence="5" type="primary">RvY_02430-1</name>
    <name evidence="5" type="synonym">RvY_02430.1</name>
    <name evidence="5" type="ORF">RvY_02430</name>
</gene>
<feature type="signal peptide" evidence="4">
    <location>
        <begin position="1"/>
        <end position="18"/>
    </location>
</feature>
<name>A0A1D1UJQ1_RAMVA</name>
<proteinExistence type="inferred from homology"/>
<comment type="similarity">
    <text evidence="1">Belongs to the Secretory-abundant heat soluble protein (SAHS) family.</text>
</comment>
<sequence>MKCILALALFAGVAVVWAGDDAAHEEGVDWTSKPWLGKWESIPEKDENLVEFLKKLNVPMDHSKMNATVKVHLNHYKKGDDYHHKIIVKEAEYKNDVVFKLGQESAGSYNGSSFTVKYEDKDGALVGTIHYTGTKEQSLDKTINNEYKVEGNQLVKTSTLEGVTHKRYYNKRN</sequence>
<reference evidence="5 6" key="1">
    <citation type="journal article" date="2016" name="Nat. Commun.">
        <title>Extremotolerant tardigrade genome and improved radiotolerance of human cultured cells by tardigrade-unique protein.</title>
        <authorList>
            <person name="Hashimoto T."/>
            <person name="Horikawa D.D."/>
            <person name="Saito Y."/>
            <person name="Kuwahara H."/>
            <person name="Kozuka-Hata H."/>
            <person name="Shin-I T."/>
            <person name="Minakuchi Y."/>
            <person name="Ohishi K."/>
            <person name="Motoyama A."/>
            <person name="Aizu T."/>
            <person name="Enomoto A."/>
            <person name="Kondo K."/>
            <person name="Tanaka S."/>
            <person name="Hara Y."/>
            <person name="Koshikawa S."/>
            <person name="Sagara H."/>
            <person name="Miura T."/>
            <person name="Yokobori S."/>
            <person name="Miyagawa K."/>
            <person name="Suzuki Y."/>
            <person name="Kubo T."/>
            <person name="Oyama M."/>
            <person name="Kohara Y."/>
            <person name="Fujiyama A."/>
            <person name="Arakawa K."/>
            <person name="Katayama T."/>
            <person name="Toyoda A."/>
            <person name="Kunieda T."/>
        </authorList>
    </citation>
    <scope>NUCLEOTIDE SEQUENCE [LARGE SCALE GENOMIC DNA]</scope>
    <source>
        <strain evidence="5 6">YOKOZUNA-1</strain>
    </source>
</reference>
<dbReference type="AlphaFoldDB" id="A0A1D1UJQ1"/>
<feature type="chain" id="PRO_5008897291" evidence="4">
    <location>
        <begin position="19"/>
        <end position="173"/>
    </location>
</feature>
<keyword evidence="4" id="KW-0732">Signal</keyword>
<accession>A0A1D1UJQ1</accession>
<evidence type="ECO:0000256" key="3">
    <source>
        <dbReference type="ARBA" id="ARBA00045493"/>
    </source>
</evidence>
<dbReference type="Proteomes" id="UP000186922">
    <property type="component" value="Unassembled WGS sequence"/>
</dbReference>
<evidence type="ECO:0000313" key="5">
    <source>
        <dbReference type="EMBL" id="GAU89939.1"/>
    </source>
</evidence>
<organism evidence="5 6">
    <name type="scientific">Ramazzottius varieornatus</name>
    <name type="common">Water bear</name>
    <name type="synonym">Tardigrade</name>
    <dbReference type="NCBI Taxonomy" id="947166"/>
    <lineage>
        <taxon>Eukaryota</taxon>
        <taxon>Metazoa</taxon>
        <taxon>Ecdysozoa</taxon>
        <taxon>Tardigrada</taxon>
        <taxon>Eutardigrada</taxon>
        <taxon>Parachela</taxon>
        <taxon>Hypsibioidea</taxon>
        <taxon>Ramazzottiidae</taxon>
        <taxon>Ramazzottius</taxon>
    </lineage>
</organism>
<dbReference type="SUPFAM" id="SSF50814">
    <property type="entry name" value="Lipocalins"/>
    <property type="match status" value="1"/>
</dbReference>
<evidence type="ECO:0000256" key="1">
    <source>
        <dbReference type="ARBA" id="ARBA00006119"/>
    </source>
</evidence>
<dbReference type="InterPro" id="IPR012674">
    <property type="entry name" value="Calycin"/>
</dbReference>
<dbReference type="CDD" id="cd00742">
    <property type="entry name" value="FABP"/>
    <property type="match status" value="1"/>
</dbReference>
<protein>
    <submittedName>
        <fullName evidence="5">SAHS8</fullName>
    </submittedName>
</protein>
<comment type="caution">
    <text evidence="5">The sequence shown here is derived from an EMBL/GenBank/DDBJ whole genome shotgun (WGS) entry which is preliminary data.</text>
</comment>
<dbReference type="Gene3D" id="2.40.128.20">
    <property type="match status" value="1"/>
</dbReference>